<evidence type="ECO:0000313" key="2">
    <source>
        <dbReference type="Proteomes" id="UP001153331"/>
    </source>
</evidence>
<name>A0ACC2HV49_9PLEO</name>
<comment type="caution">
    <text evidence="1">The sequence shown here is derived from an EMBL/GenBank/DDBJ whole genome shotgun (WGS) entry which is preliminary data.</text>
</comment>
<keyword evidence="2" id="KW-1185">Reference proteome</keyword>
<dbReference type="Proteomes" id="UP001153331">
    <property type="component" value="Unassembled WGS sequence"/>
</dbReference>
<proteinExistence type="predicted"/>
<organism evidence="1 2">
    <name type="scientific">Boeremia exigua</name>
    <dbReference type="NCBI Taxonomy" id="749465"/>
    <lineage>
        <taxon>Eukaryota</taxon>
        <taxon>Fungi</taxon>
        <taxon>Dikarya</taxon>
        <taxon>Ascomycota</taxon>
        <taxon>Pezizomycotina</taxon>
        <taxon>Dothideomycetes</taxon>
        <taxon>Pleosporomycetidae</taxon>
        <taxon>Pleosporales</taxon>
        <taxon>Pleosporineae</taxon>
        <taxon>Didymellaceae</taxon>
        <taxon>Boeremia</taxon>
    </lineage>
</organism>
<gene>
    <name evidence="1" type="ORF">OPT61_g9556</name>
</gene>
<dbReference type="EMBL" id="JAPHNI010001177">
    <property type="protein sequence ID" value="KAJ8106411.1"/>
    <property type="molecule type" value="Genomic_DNA"/>
</dbReference>
<evidence type="ECO:0000313" key="1">
    <source>
        <dbReference type="EMBL" id="KAJ8106411.1"/>
    </source>
</evidence>
<protein>
    <submittedName>
        <fullName evidence="1">Uncharacterized protein</fullName>
    </submittedName>
</protein>
<accession>A0ACC2HV49</accession>
<reference evidence="1" key="1">
    <citation type="submission" date="2022-11" db="EMBL/GenBank/DDBJ databases">
        <title>Genome Sequence of Boeremia exigua.</title>
        <authorList>
            <person name="Buettner E."/>
        </authorList>
    </citation>
    <scope>NUCLEOTIDE SEQUENCE</scope>
    <source>
        <strain evidence="1">CU02</strain>
    </source>
</reference>
<sequence length="841" mass="89757">MTTLSPSRDSSSPVCRPIVVHTEQHLPSGAALVPRSTIPEPGSQGANDSPHTIYLNAVQTLQEFNAHVLHDNPLSLSTASSVQDSARAVMSTSHSTHEACDSDVETTQASSESSVDIIIERSRTMDRDISSTSPRKPLPVQWMSPSTSHALAKAQSTRTHDALENSPSGSPSKNKSIRATRSSITVGKVETKGSFLTKEALDAVNANISSSRRSPSKVQRSPTKAPWNSPNVSPKASAVRQHTSSFLEPLSPPKSRFGHHVTANHSRAPSSITSTGATSFYTAHGSPVRSYACSQTSFSSAEDIYDDTYSNLPDDKTDVSIEQVDESSTQSKSKTIKQATSIQALGSQLESSVSIPPRSAVPDLQRTSPSTQSRIPRISVGKISSAHAPTLSSTLKQTKSTQTLRSPKAATGKSQSPVHRTKTDASKSSRHVRTVDSAGSTPILLNRKGRSLGTSASGDGAGASAPQDTSCVSPVHPFASNLQDTTNRGYDTVTPSRASSASTVKATQTRYSLSRGGDIPSSDADDEHDDSTMSIASSENDPRSNSPTQSAARYKSNTRRATISEMPVGSSLTSDLRATATEFIPAQNVNVPDQVPQVLPDMYALDGYGIPWFYHMYPVPCLFPPMHAKGRSKSSKKWRPKKQQSTPISVEQFQHSSARPESIECAAGMTASQTERSIKNAIASRLQDPDSVVESMSLEKTLSHTKSSDGPFASQLDEIDRQTTLQTGTGTLTLPHKDLTIIRNVVGHGDLPQHKFQGYRTEPSRRRNHRQADNGLYGGRGNVGVPLYATDPFPNPIAPMGRPAESYVGPTVGTSACGTIEIAKAAEYGAGPACNSCEPGH</sequence>